<name>A0A6I3SKW3_HELMO</name>
<comment type="caution">
    <text evidence="3">The sequence shown here is derived from an EMBL/GenBank/DDBJ whole genome shotgun (WGS) entry which is preliminary data.</text>
</comment>
<feature type="domain" description="HPt" evidence="2">
    <location>
        <begin position="15"/>
        <end position="110"/>
    </location>
</feature>
<dbReference type="RefSeq" id="WP_155476490.1">
    <property type="nucleotide sequence ID" value="NZ_WNKU01000010.1"/>
</dbReference>
<feature type="modified residue" description="Phosphohistidine" evidence="1">
    <location>
        <position position="54"/>
    </location>
</feature>
<dbReference type="EMBL" id="WNKU01000010">
    <property type="protein sequence ID" value="MTV49395.1"/>
    <property type="molecule type" value="Genomic_DNA"/>
</dbReference>
<evidence type="ECO:0000256" key="1">
    <source>
        <dbReference type="PROSITE-ProRule" id="PRU00110"/>
    </source>
</evidence>
<dbReference type="SUPFAM" id="SSF47226">
    <property type="entry name" value="Histidine-containing phosphotransfer domain, HPT domain"/>
    <property type="match status" value="1"/>
</dbReference>
<protein>
    <recommendedName>
        <fullName evidence="2">HPt domain-containing protein</fullName>
    </recommendedName>
</protein>
<accession>A0A6I3SKW3</accession>
<reference evidence="3 4" key="1">
    <citation type="submission" date="2019-11" db="EMBL/GenBank/DDBJ databases">
        <title>Whole-genome sequence of a the green, strictly anaerobic photosynthetic bacterium Heliobacillus mobilis DSM 6151.</title>
        <authorList>
            <person name="Kyndt J.A."/>
            <person name="Meyer T.E."/>
        </authorList>
    </citation>
    <scope>NUCLEOTIDE SEQUENCE [LARGE SCALE GENOMIC DNA]</scope>
    <source>
        <strain evidence="3 4">DSM 6151</strain>
    </source>
</reference>
<organism evidence="3 4">
    <name type="scientific">Heliobacterium mobile</name>
    <name type="common">Heliobacillus mobilis</name>
    <dbReference type="NCBI Taxonomy" id="28064"/>
    <lineage>
        <taxon>Bacteria</taxon>
        <taxon>Bacillati</taxon>
        <taxon>Bacillota</taxon>
        <taxon>Clostridia</taxon>
        <taxon>Eubacteriales</taxon>
        <taxon>Heliobacteriaceae</taxon>
        <taxon>Heliobacterium</taxon>
    </lineage>
</organism>
<gene>
    <name evidence="3" type="ORF">GJ688_10435</name>
</gene>
<dbReference type="Pfam" id="PF01627">
    <property type="entry name" value="Hpt"/>
    <property type="match status" value="1"/>
</dbReference>
<keyword evidence="4" id="KW-1185">Reference proteome</keyword>
<dbReference type="Proteomes" id="UP000430670">
    <property type="component" value="Unassembled WGS sequence"/>
</dbReference>
<keyword evidence="1" id="KW-0597">Phosphoprotein</keyword>
<evidence type="ECO:0000313" key="3">
    <source>
        <dbReference type="EMBL" id="MTV49395.1"/>
    </source>
</evidence>
<dbReference type="Gene3D" id="1.20.120.160">
    <property type="entry name" value="HPT domain"/>
    <property type="match status" value="1"/>
</dbReference>
<dbReference type="PROSITE" id="PS50894">
    <property type="entry name" value="HPT"/>
    <property type="match status" value="1"/>
</dbReference>
<dbReference type="InterPro" id="IPR036641">
    <property type="entry name" value="HPT_dom_sf"/>
</dbReference>
<dbReference type="InterPro" id="IPR008207">
    <property type="entry name" value="Sig_transdc_His_kin_Hpt_dom"/>
</dbReference>
<dbReference type="AlphaFoldDB" id="A0A6I3SKW3"/>
<dbReference type="GO" id="GO:0000160">
    <property type="term" value="P:phosphorelay signal transduction system"/>
    <property type="evidence" value="ECO:0007669"/>
    <property type="project" value="InterPro"/>
</dbReference>
<evidence type="ECO:0000313" key="4">
    <source>
        <dbReference type="Proteomes" id="UP000430670"/>
    </source>
</evidence>
<evidence type="ECO:0000259" key="2">
    <source>
        <dbReference type="PROSITE" id="PS50894"/>
    </source>
</evidence>
<sequence>MGYSIEEAAAALTLAPEDLQDIFEAFFAEAAETLERCEPAIRNGDFAMLGELVHDLKGSASNLRMEQVRELAYQLELAAKEGNMEKIQTDFSKLSLEVVRLKEQIQRYYE</sequence>
<proteinExistence type="predicted"/>
<dbReference type="OrthoDB" id="2082916at2"/>